<evidence type="ECO:0000256" key="1">
    <source>
        <dbReference type="SAM" id="Phobius"/>
    </source>
</evidence>
<dbReference type="PANTHER" id="PTHR24128">
    <property type="entry name" value="HOMEOBOX PROTEIN WARIAI"/>
    <property type="match status" value="1"/>
</dbReference>
<keyword evidence="1" id="KW-0812">Transmembrane</keyword>
<dbReference type="EMBL" id="JAGKQM010000012">
    <property type="protein sequence ID" value="KAH0896536.1"/>
    <property type="molecule type" value="Genomic_DNA"/>
</dbReference>
<dbReference type="Pfam" id="PF12796">
    <property type="entry name" value="Ank_2"/>
    <property type="match status" value="2"/>
</dbReference>
<dbReference type="Pfam" id="PF13962">
    <property type="entry name" value="PGG"/>
    <property type="match status" value="2"/>
</dbReference>
<evidence type="ECO:0000313" key="3">
    <source>
        <dbReference type="EMBL" id="KAH0896536.1"/>
    </source>
</evidence>
<feature type="transmembrane region" description="Helical" evidence="1">
    <location>
        <begin position="352"/>
        <end position="376"/>
    </location>
</feature>
<dbReference type="PANTHER" id="PTHR24128:SF24">
    <property type="entry name" value="ANKYRIN REPEAT PROTEIN"/>
    <property type="match status" value="1"/>
</dbReference>
<feature type="transmembrane region" description="Helical" evidence="1">
    <location>
        <begin position="836"/>
        <end position="859"/>
    </location>
</feature>
<evidence type="ECO:0000259" key="2">
    <source>
        <dbReference type="Pfam" id="PF13962"/>
    </source>
</evidence>
<dbReference type="Proteomes" id="UP000824890">
    <property type="component" value="Unassembled WGS sequence"/>
</dbReference>
<comment type="caution">
    <text evidence="3">The sequence shown here is derived from an EMBL/GenBank/DDBJ whole genome shotgun (WGS) entry which is preliminary data.</text>
</comment>
<reference evidence="3 4" key="1">
    <citation type="submission" date="2021-05" db="EMBL/GenBank/DDBJ databases">
        <title>Genome Assembly of Synthetic Allotetraploid Brassica napus Reveals Homoeologous Exchanges between Subgenomes.</title>
        <authorList>
            <person name="Davis J.T."/>
        </authorList>
    </citation>
    <scope>NUCLEOTIDE SEQUENCE [LARGE SCALE GENOMIC DNA]</scope>
    <source>
        <strain evidence="4">cv. Da-Ae</strain>
        <tissue evidence="3">Seedling</tissue>
    </source>
</reference>
<dbReference type="SMART" id="SM00248">
    <property type="entry name" value="ANK"/>
    <property type="match status" value="6"/>
</dbReference>
<dbReference type="Gene3D" id="1.25.40.20">
    <property type="entry name" value="Ankyrin repeat-containing domain"/>
    <property type="match status" value="2"/>
</dbReference>
<feature type="transmembrane region" description="Helical" evidence="1">
    <location>
        <begin position="775"/>
        <end position="798"/>
    </location>
</feature>
<dbReference type="InterPro" id="IPR026961">
    <property type="entry name" value="PGG_dom"/>
</dbReference>
<feature type="domain" description="PGG" evidence="2">
    <location>
        <begin position="235"/>
        <end position="337"/>
    </location>
</feature>
<feature type="transmembrane region" description="Helical" evidence="1">
    <location>
        <begin position="240"/>
        <end position="257"/>
    </location>
</feature>
<sequence length="878" mass="98524">MTTMSIVVDVTSVSNKVAQDENLNGSSSTSTDQDENIYEKIKKAAQDGDIERLYEMIAEDPNILDHFDRVPFCETPLHIAAEKGKTHFAMELMTLKPSLASKLNVSGFCPIHLALQNNHSRMVLLGWLKRVYKEEILEWKDEDGNTMIKLLCKTAKLKAKNLDGKTAMDILQTYQSPCFPKGRRLLHSVKERLLSGSTTTLAEYLRKNLTFMEKRNKFLGMSNLSSIRERSLKNSKRNDAILVVAVLIVTATYQVGLSPPGGVWQESSSNPTTAKNVHHAGQMTMSFNMALFFLAFNGFAFLSSLYVIILLIIGLPMWKLIYGSVAVLSVAMLASYATIFPTRYSQLEGISAITFIMAFRLMIATMLCATFVAFTIDKCRRHRAGSEGKVQDPHITRYSVKVYNYDMSPYGFREFFKRQAMSIVVDVTSVSDVVAQDENLNGSSSGSRWGYRETLRNDSRRSKLNILDHFDRVPFCETPLHIAAQKGKTHFAMELMTLKPSLASKLNLSGFSLMHLALQNNHSRMVRGFLALDSSLVSIKRRGRVIPLHHVARMGDAELLSEFLFAYPSSIEDLTIKCETAVHVAVKNHQLMAFKVLLGWLKRVNKEEILDWKDEDGNTVFHIAASINHTEMIKLLRKTVKLKAKNLDGKTAMDILQTHQSPCFPRGRRLLHSVKERLLSGSTMTLAEYLRKNLTFMEKRNKFLGMSNLSSIREKSLKTSKRNDAILVVAVLIVTATYQVGLSPPDGVWQENSSNPTTVHNVHHAGQMTMPFNNALYFLAFNGFAFLSSLYVIILLIIGLPMWKLIYGSVAVLSVAMVASYATICPTRDGQLEGISAVISILAFRLMIVTMLCATFVALTIDKCRRRLVDFPTSCFCS</sequence>
<gene>
    <name evidence="3" type="ORF">HID58_046104</name>
</gene>
<feature type="transmembrane region" description="Helical" evidence="1">
    <location>
        <begin position="320"/>
        <end position="340"/>
    </location>
</feature>
<dbReference type="SUPFAM" id="SSF48403">
    <property type="entry name" value="Ankyrin repeat"/>
    <property type="match status" value="1"/>
</dbReference>
<name>A0ABQ8AVH6_BRANA</name>
<keyword evidence="4" id="KW-1185">Reference proteome</keyword>
<dbReference type="InterPro" id="IPR002110">
    <property type="entry name" value="Ankyrin_rpt"/>
</dbReference>
<keyword evidence="1" id="KW-1133">Transmembrane helix</keyword>
<organism evidence="3 4">
    <name type="scientific">Brassica napus</name>
    <name type="common">Rape</name>
    <dbReference type="NCBI Taxonomy" id="3708"/>
    <lineage>
        <taxon>Eukaryota</taxon>
        <taxon>Viridiplantae</taxon>
        <taxon>Streptophyta</taxon>
        <taxon>Embryophyta</taxon>
        <taxon>Tracheophyta</taxon>
        <taxon>Spermatophyta</taxon>
        <taxon>Magnoliopsida</taxon>
        <taxon>eudicotyledons</taxon>
        <taxon>Gunneridae</taxon>
        <taxon>Pentapetalae</taxon>
        <taxon>rosids</taxon>
        <taxon>malvids</taxon>
        <taxon>Brassicales</taxon>
        <taxon>Brassicaceae</taxon>
        <taxon>Brassiceae</taxon>
        <taxon>Brassica</taxon>
    </lineage>
</organism>
<evidence type="ECO:0000313" key="4">
    <source>
        <dbReference type="Proteomes" id="UP000824890"/>
    </source>
</evidence>
<feature type="transmembrane region" description="Helical" evidence="1">
    <location>
        <begin position="725"/>
        <end position="742"/>
    </location>
</feature>
<feature type="domain" description="PGG" evidence="2">
    <location>
        <begin position="719"/>
        <end position="823"/>
    </location>
</feature>
<feature type="transmembrane region" description="Helical" evidence="1">
    <location>
        <begin position="805"/>
        <end position="824"/>
    </location>
</feature>
<proteinExistence type="predicted"/>
<feature type="transmembrane region" description="Helical" evidence="1">
    <location>
        <begin position="290"/>
        <end position="313"/>
    </location>
</feature>
<dbReference type="InterPro" id="IPR036770">
    <property type="entry name" value="Ankyrin_rpt-contain_sf"/>
</dbReference>
<accession>A0ABQ8AVH6</accession>
<protein>
    <recommendedName>
        <fullName evidence="2">PGG domain-containing protein</fullName>
    </recommendedName>
</protein>
<keyword evidence="1" id="KW-0472">Membrane</keyword>